<protein>
    <recommendedName>
        <fullName evidence="5">Protein-arginine rhamnosyltransferase</fullName>
    </recommendedName>
    <alternativeName>
        <fullName evidence="6">EF-P arginine rhamnosyltransferase</fullName>
    </alternativeName>
</protein>
<evidence type="ECO:0000256" key="1">
    <source>
        <dbReference type="ARBA" id="ARBA00022676"/>
    </source>
</evidence>
<accession>A0ABW3GM76</accession>
<name>A0ABW3GM76_9PROT</name>
<keyword evidence="1" id="KW-0328">Glycosyltransferase</keyword>
<reference evidence="9" key="1">
    <citation type="journal article" date="2019" name="Int. J. Syst. Evol. Microbiol.">
        <title>The Global Catalogue of Microorganisms (GCM) 10K type strain sequencing project: providing services to taxonomists for standard genome sequencing and annotation.</title>
        <authorList>
            <consortium name="The Broad Institute Genomics Platform"/>
            <consortium name="The Broad Institute Genome Sequencing Center for Infectious Disease"/>
            <person name="Wu L."/>
            <person name="Ma J."/>
        </authorList>
    </citation>
    <scope>NUCLEOTIDE SEQUENCE [LARGE SCALE GENOMIC DNA]</scope>
    <source>
        <strain evidence="9">CCUG 59685</strain>
    </source>
</reference>
<evidence type="ECO:0000256" key="6">
    <source>
        <dbReference type="ARBA" id="ARBA00030025"/>
    </source>
</evidence>
<dbReference type="InterPro" id="IPR016633">
    <property type="entry name" value="EarP"/>
</dbReference>
<dbReference type="Pfam" id="PF10093">
    <property type="entry name" value="EarP"/>
    <property type="match status" value="1"/>
</dbReference>
<evidence type="ECO:0000256" key="7">
    <source>
        <dbReference type="ARBA" id="ARBA00048472"/>
    </source>
</evidence>
<evidence type="ECO:0000256" key="4">
    <source>
        <dbReference type="ARBA" id="ARBA00024346"/>
    </source>
</evidence>
<comment type="caution">
    <text evidence="8">The sequence shown here is derived from an EMBL/GenBank/DDBJ whole genome shotgun (WGS) entry which is preliminary data.</text>
</comment>
<dbReference type="GO" id="GO:0003746">
    <property type="term" value="F:translation elongation factor activity"/>
    <property type="evidence" value="ECO:0007669"/>
    <property type="project" value="UniProtKB-KW"/>
</dbReference>
<comment type="catalytic activity">
    <reaction evidence="7">
        <text>dTDP-beta-L-rhamnose + L-arginyl-[protein] = N(omega)-(alpha-L-rhamnosyl)-L-arginyl-[protein] + dTDP + H(+)</text>
        <dbReference type="Rhea" id="RHEA:66692"/>
        <dbReference type="Rhea" id="RHEA-COMP:10532"/>
        <dbReference type="Rhea" id="RHEA-COMP:17096"/>
        <dbReference type="ChEBI" id="CHEBI:15378"/>
        <dbReference type="ChEBI" id="CHEBI:29965"/>
        <dbReference type="ChEBI" id="CHEBI:57510"/>
        <dbReference type="ChEBI" id="CHEBI:58369"/>
        <dbReference type="ChEBI" id="CHEBI:167445"/>
    </reaction>
    <physiologicalReaction direction="left-to-right" evidence="7">
        <dbReference type="Rhea" id="RHEA:66693"/>
    </physiologicalReaction>
</comment>
<comment type="similarity">
    <text evidence="4">Belongs to the glycosyltransferase 104 family.</text>
</comment>
<proteinExistence type="inferred from homology"/>
<gene>
    <name evidence="8" type="primary">earP</name>
    <name evidence="8" type="ORF">ACFQ1T_13635</name>
</gene>
<dbReference type="EMBL" id="JBHTJW010000004">
    <property type="protein sequence ID" value="MFD0930825.1"/>
    <property type="molecule type" value="Genomic_DNA"/>
</dbReference>
<evidence type="ECO:0000313" key="8">
    <source>
        <dbReference type="EMBL" id="MFD0930825.1"/>
    </source>
</evidence>
<dbReference type="PIRSF" id="PIRSF015557">
    <property type="entry name" value="UCP015557"/>
    <property type="match status" value="1"/>
</dbReference>
<keyword evidence="2" id="KW-0808">Transferase</keyword>
<sequence>MSGVRWDIFCKVVDNFGDIGVCWRLARQLADEYDIALRLWVDNLALAERFAGAGHARIELQHWTADADFSPADIVIETFGCGLPEPYQQAMLQGAATWINVDYLSAESWVEGFHAQPSPQANGLIRYFFYPGFTPQTGGLLREASLPAWQATAQWSSFEFASPIAASSHTLTLSLFCYAHAPLAALVASLAQSLQPVFVLVPETVAPMLAEVLGSSPLRVGEQIQRQQCTFLVIPFLSQADYDRLLYLCDVNFVRGEDSWIRALWAGKPMVWLPYQQSEETHLVKLNAFLDHYLAQAEASVAETVRETMLAWARGYWRPDLWQSLVTALPALASHAQAFKAQQSQQPDLATNLVRFIDKIRC</sequence>
<keyword evidence="8" id="KW-0251">Elongation factor</keyword>
<organism evidence="8 9">
    <name type="scientific">Methylophilus glucosoxydans</name>
    <dbReference type="NCBI Taxonomy" id="752553"/>
    <lineage>
        <taxon>Bacteria</taxon>
        <taxon>Pseudomonadati</taxon>
        <taxon>Pseudomonadota</taxon>
        <taxon>Betaproteobacteria</taxon>
        <taxon>Nitrosomonadales</taxon>
        <taxon>Methylophilaceae</taxon>
        <taxon>Methylophilus</taxon>
    </lineage>
</organism>
<evidence type="ECO:0000256" key="5">
    <source>
        <dbReference type="ARBA" id="ARBA00024416"/>
    </source>
</evidence>
<dbReference type="RefSeq" id="WP_379077734.1">
    <property type="nucleotide sequence ID" value="NZ_JBHTJW010000004.1"/>
</dbReference>
<evidence type="ECO:0000256" key="2">
    <source>
        <dbReference type="ARBA" id="ARBA00022679"/>
    </source>
</evidence>
<dbReference type="Proteomes" id="UP001597106">
    <property type="component" value="Unassembled WGS sequence"/>
</dbReference>
<comment type="function">
    <text evidence="3">Protein-arginine rhamnosyltransferase that catalyzes the transfer of a single rhamnose to elongation factor P (EF-P) on 'Lys-32', a modification required for EF-P-dependent rescue of polyproline stalled ribosomes.</text>
</comment>
<dbReference type="NCBIfam" id="TIGR03837">
    <property type="entry name" value="efp_Arg_rhamno"/>
    <property type="match status" value="1"/>
</dbReference>
<evidence type="ECO:0000313" key="9">
    <source>
        <dbReference type="Proteomes" id="UP001597106"/>
    </source>
</evidence>
<evidence type="ECO:0000256" key="3">
    <source>
        <dbReference type="ARBA" id="ARBA00024303"/>
    </source>
</evidence>
<keyword evidence="9" id="KW-1185">Reference proteome</keyword>
<keyword evidence="8" id="KW-0648">Protein biosynthesis</keyword>